<accession>A0AA39YQK6</accession>
<dbReference type="Pfam" id="PF09814">
    <property type="entry name" value="HECT_2"/>
    <property type="match status" value="1"/>
</dbReference>
<gene>
    <name evidence="1" type="ORF">B0T16DRAFT_400344</name>
</gene>
<dbReference type="GO" id="GO:0000209">
    <property type="term" value="P:protein polyubiquitination"/>
    <property type="evidence" value="ECO:0007669"/>
    <property type="project" value="TreeGrafter"/>
</dbReference>
<dbReference type="GO" id="GO:0030332">
    <property type="term" value="F:cyclin binding"/>
    <property type="evidence" value="ECO:0007669"/>
    <property type="project" value="TreeGrafter"/>
</dbReference>
<dbReference type="EMBL" id="JAULSV010000001">
    <property type="protein sequence ID" value="KAK0656834.1"/>
    <property type="molecule type" value="Genomic_DNA"/>
</dbReference>
<dbReference type="GO" id="GO:0000151">
    <property type="term" value="C:ubiquitin ligase complex"/>
    <property type="evidence" value="ECO:0007669"/>
    <property type="project" value="TreeGrafter"/>
</dbReference>
<name>A0AA39YQK6_9PEZI</name>
<dbReference type="GO" id="GO:0031624">
    <property type="term" value="F:ubiquitin conjugating enzyme binding"/>
    <property type="evidence" value="ECO:0007669"/>
    <property type="project" value="TreeGrafter"/>
</dbReference>
<organism evidence="1 2">
    <name type="scientific">Cercophora newfieldiana</name>
    <dbReference type="NCBI Taxonomy" id="92897"/>
    <lineage>
        <taxon>Eukaryota</taxon>
        <taxon>Fungi</taxon>
        <taxon>Dikarya</taxon>
        <taxon>Ascomycota</taxon>
        <taxon>Pezizomycotina</taxon>
        <taxon>Sordariomycetes</taxon>
        <taxon>Sordariomycetidae</taxon>
        <taxon>Sordariales</taxon>
        <taxon>Lasiosphaeriaceae</taxon>
        <taxon>Cercophora</taxon>
    </lineage>
</organism>
<comment type="caution">
    <text evidence="1">The sequence shown here is derived from an EMBL/GenBank/DDBJ whole genome shotgun (WGS) entry which is preliminary data.</text>
</comment>
<dbReference type="AlphaFoldDB" id="A0AA39YQK6"/>
<dbReference type="PANTHER" id="PTHR31531:SF2">
    <property type="entry name" value="E3 UBIQUITIN-PROTEIN LIGASE E3D"/>
    <property type="match status" value="1"/>
</dbReference>
<dbReference type="GO" id="GO:0043161">
    <property type="term" value="P:proteasome-mediated ubiquitin-dependent protein catabolic process"/>
    <property type="evidence" value="ECO:0007669"/>
    <property type="project" value="TreeGrafter"/>
</dbReference>
<dbReference type="GO" id="GO:0005634">
    <property type="term" value="C:nucleus"/>
    <property type="evidence" value="ECO:0007669"/>
    <property type="project" value="TreeGrafter"/>
</dbReference>
<dbReference type="GO" id="GO:0005829">
    <property type="term" value="C:cytosol"/>
    <property type="evidence" value="ECO:0007669"/>
    <property type="project" value="TreeGrafter"/>
</dbReference>
<proteinExistence type="predicted"/>
<dbReference type="GO" id="GO:0006513">
    <property type="term" value="P:protein monoubiquitination"/>
    <property type="evidence" value="ECO:0007669"/>
    <property type="project" value="TreeGrafter"/>
</dbReference>
<keyword evidence="2" id="KW-1185">Reference proteome</keyword>
<dbReference type="GO" id="GO:0061630">
    <property type="term" value="F:ubiquitin protein ligase activity"/>
    <property type="evidence" value="ECO:0007669"/>
    <property type="project" value="TreeGrafter"/>
</dbReference>
<dbReference type="InterPro" id="IPR019193">
    <property type="entry name" value="UBQ-conj_enz_E2-bd_prot"/>
</dbReference>
<dbReference type="Proteomes" id="UP001174936">
    <property type="component" value="Unassembled WGS sequence"/>
</dbReference>
<evidence type="ECO:0000313" key="2">
    <source>
        <dbReference type="Proteomes" id="UP001174936"/>
    </source>
</evidence>
<dbReference type="GO" id="GO:0051865">
    <property type="term" value="P:protein autoubiquitination"/>
    <property type="evidence" value="ECO:0007669"/>
    <property type="project" value="TreeGrafter"/>
</dbReference>
<dbReference type="PANTHER" id="PTHR31531">
    <property type="entry name" value="E3 UBIQUITIN-PROTEIN LIGASE E3D FAMILY MEMBER"/>
    <property type="match status" value="1"/>
</dbReference>
<protein>
    <submittedName>
        <fullName evidence="1">Ubiquitin-conjugating enzyme E2-binding protein</fullName>
    </submittedName>
</protein>
<sequence length="393" mass="42365">MESNISVYAELRSYIRTISVAVSLPSLSDSSTRLTVAADGLNVRVSHHGETRQLRLPGKTSLGVASLPAQKQGVPIVEWRLPLSPESASQDSALQETTQLWSATDLEAGSSAECKKCGATVVKDGAVAWKDLPSENWAEMMDFWHCHKPADHGHSHDHSHGGKADEASLAARGYGASSTISAQDGIGFVDLTTLLFSESDCQGLTFSLSGFEQGSTNREDLMETQSHSLNVFCSSCQTQLGFFNFRAAAVTLLKWQVSCKSASGILPDVSECLAATISSTIARSGSSKSLIIPVAGSSEKADQVIHVWVMLSRGIVYSTSAVEGCTPAIKLFYQLISQEEADKMLEEIMCDAQEINLPVSGIKDVIGHLEDSNILLPASERRFKDWKVGLLKR</sequence>
<reference evidence="1" key="1">
    <citation type="submission" date="2023-06" db="EMBL/GenBank/DDBJ databases">
        <title>Genome-scale phylogeny and comparative genomics of the fungal order Sordariales.</title>
        <authorList>
            <consortium name="Lawrence Berkeley National Laboratory"/>
            <person name="Hensen N."/>
            <person name="Bonometti L."/>
            <person name="Westerberg I."/>
            <person name="Brannstrom I.O."/>
            <person name="Guillou S."/>
            <person name="Cros-Aarteil S."/>
            <person name="Calhoun S."/>
            <person name="Haridas S."/>
            <person name="Kuo A."/>
            <person name="Mondo S."/>
            <person name="Pangilinan J."/>
            <person name="Riley R."/>
            <person name="Labutti K."/>
            <person name="Andreopoulos B."/>
            <person name="Lipzen A."/>
            <person name="Chen C."/>
            <person name="Yanf M."/>
            <person name="Daum C."/>
            <person name="Ng V."/>
            <person name="Clum A."/>
            <person name="Steindorff A."/>
            <person name="Ohm R."/>
            <person name="Martin F."/>
            <person name="Silar P."/>
            <person name="Natvig D."/>
            <person name="Lalanne C."/>
            <person name="Gautier V."/>
            <person name="Ament-Velasquez S.L."/>
            <person name="Kruys A."/>
            <person name="Hutchinson M.I."/>
            <person name="Powell A.J."/>
            <person name="Barry K."/>
            <person name="Miller A.N."/>
            <person name="Grigoriev I.V."/>
            <person name="Debuchy R."/>
            <person name="Gladieux P."/>
            <person name="Thoren M.H."/>
            <person name="Johannesson H."/>
        </authorList>
    </citation>
    <scope>NUCLEOTIDE SEQUENCE</scope>
    <source>
        <strain evidence="1">SMH2532-1</strain>
    </source>
</reference>
<evidence type="ECO:0000313" key="1">
    <source>
        <dbReference type="EMBL" id="KAK0656834.1"/>
    </source>
</evidence>